<accession>A0ABY5GIJ8</accession>
<evidence type="ECO:0000259" key="3">
    <source>
        <dbReference type="Pfam" id="PF02525"/>
    </source>
</evidence>
<dbReference type="InterPro" id="IPR029039">
    <property type="entry name" value="Flavoprotein-like_sf"/>
</dbReference>
<organism evidence="4 5">
    <name type="scientific">Photobacterium atrarenae</name>
    <dbReference type="NCBI Taxonomy" id="865757"/>
    <lineage>
        <taxon>Bacteria</taxon>
        <taxon>Pseudomonadati</taxon>
        <taxon>Pseudomonadota</taxon>
        <taxon>Gammaproteobacteria</taxon>
        <taxon>Vibrionales</taxon>
        <taxon>Vibrionaceae</taxon>
        <taxon>Photobacterium</taxon>
    </lineage>
</organism>
<dbReference type="RefSeq" id="WP_255390366.1">
    <property type="nucleotide sequence ID" value="NZ_CP101508.1"/>
</dbReference>
<evidence type="ECO:0000313" key="4">
    <source>
        <dbReference type="EMBL" id="UTV29042.1"/>
    </source>
</evidence>
<evidence type="ECO:0000256" key="1">
    <source>
        <dbReference type="ARBA" id="ARBA00006252"/>
    </source>
</evidence>
<dbReference type="Gene3D" id="3.40.50.360">
    <property type="match status" value="1"/>
</dbReference>
<reference evidence="4" key="1">
    <citation type="submission" date="2022-07" db="EMBL/GenBank/DDBJ databases">
        <title>Genome sequencing of Photobacterium atrarenae GJH2-4.</title>
        <authorList>
            <person name="Park S.-J."/>
        </authorList>
    </citation>
    <scope>NUCLEOTIDE SEQUENCE</scope>
    <source>
        <strain evidence="4">GJH2-4</strain>
    </source>
</reference>
<keyword evidence="2" id="KW-0560">Oxidoreductase</keyword>
<evidence type="ECO:0000313" key="5">
    <source>
        <dbReference type="Proteomes" id="UP001057998"/>
    </source>
</evidence>
<dbReference type="SUPFAM" id="SSF52218">
    <property type="entry name" value="Flavoproteins"/>
    <property type="match status" value="1"/>
</dbReference>
<keyword evidence="5" id="KW-1185">Reference proteome</keyword>
<proteinExistence type="inferred from homology"/>
<name>A0ABY5GIJ8_9GAMM</name>
<dbReference type="InterPro" id="IPR003680">
    <property type="entry name" value="Flavodoxin_fold"/>
</dbReference>
<feature type="domain" description="Flavodoxin-like fold" evidence="3">
    <location>
        <begin position="1"/>
        <end position="165"/>
    </location>
</feature>
<dbReference type="Pfam" id="PF02525">
    <property type="entry name" value="Flavodoxin_2"/>
    <property type="match status" value="1"/>
</dbReference>
<comment type="similarity">
    <text evidence="1">Belongs to the NAD(P)H dehydrogenase (quinone) family.</text>
</comment>
<dbReference type="PANTHER" id="PTHR10204:SF34">
    <property type="entry name" value="NAD(P)H DEHYDROGENASE [QUINONE] 1 ISOFORM 1"/>
    <property type="match status" value="1"/>
</dbReference>
<dbReference type="Proteomes" id="UP001057998">
    <property type="component" value="Chromosome 1"/>
</dbReference>
<gene>
    <name evidence="4" type="ORF">NNL38_07370</name>
</gene>
<dbReference type="PANTHER" id="PTHR10204">
    <property type="entry name" value="NAD P H OXIDOREDUCTASE-RELATED"/>
    <property type="match status" value="1"/>
</dbReference>
<sequence length="189" mass="20729">MKIMVLNGNPKKDSLSRHLADIYEVEAREGAEIRRFNLGQMAFNPSLDCGYDSEQPLEPCLVEFQDALTWADHLVIVAPIWWGGVPAKLKGLLDRAFLPGFAFRYASGSPEPVPLLAGKTARLILTMDAPDTFLAEQAAPVLAQLDRYTLQFSGIAPAEVDLFGSVIMADEAQLQLWGETVRSHGAACR</sequence>
<dbReference type="EMBL" id="CP101508">
    <property type="protein sequence ID" value="UTV29042.1"/>
    <property type="molecule type" value="Genomic_DNA"/>
</dbReference>
<dbReference type="InterPro" id="IPR051545">
    <property type="entry name" value="NAD(P)H_dehydrogenase_qn"/>
</dbReference>
<protein>
    <submittedName>
        <fullName evidence="4">NAD(P)H-dependent oxidoreductase</fullName>
    </submittedName>
</protein>
<evidence type="ECO:0000256" key="2">
    <source>
        <dbReference type="ARBA" id="ARBA00023002"/>
    </source>
</evidence>